<proteinExistence type="predicted"/>
<dbReference type="Proteomes" id="UP001595840">
    <property type="component" value="Unassembled WGS sequence"/>
</dbReference>
<dbReference type="Pfam" id="PF09493">
    <property type="entry name" value="DUF2389"/>
    <property type="match status" value="1"/>
</dbReference>
<evidence type="ECO:0000313" key="2">
    <source>
        <dbReference type="Proteomes" id="UP001595840"/>
    </source>
</evidence>
<protein>
    <submittedName>
        <fullName evidence="1">TIGR02450 family Trp-rich protein</fullName>
    </submittedName>
</protein>
<evidence type="ECO:0000313" key="1">
    <source>
        <dbReference type="EMBL" id="MFC4361996.1"/>
    </source>
</evidence>
<dbReference type="EMBL" id="JBHSCX010000005">
    <property type="protein sequence ID" value="MFC4361996.1"/>
    <property type="molecule type" value="Genomic_DNA"/>
</dbReference>
<comment type="caution">
    <text evidence="1">The sequence shown here is derived from an EMBL/GenBank/DDBJ whole genome shotgun (WGS) entry which is preliminary data.</text>
</comment>
<sequence length="71" mass="8308">MNNIKPKKLLNSKWTAVTPKNREKHFLVTEVEFDQEGTVTSCILEAVLSKRSSSIDWHDLTNNTRWLHGWQ</sequence>
<accession>A0ABV8V273</accession>
<reference evidence="2" key="1">
    <citation type="journal article" date="2019" name="Int. J. Syst. Evol. Microbiol.">
        <title>The Global Catalogue of Microorganisms (GCM) 10K type strain sequencing project: providing services to taxonomists for standard genome sequencing and annotation.</title>
        <authorList>
            <consortium name="The Broad Institute Genomics Platform"/>
            <consortium name="The Broad Institute Genome Sequencing Center for Infectious Disease"/>
            <person name="Wu L."/>
            <person name="Ma J."/>
        </authorList>
    </citation>
    <scope>NUCLEOTIDE SEQUENCE [LARGE SCALE GENOMIC DNA]</scope>
    <source>
        <strain evidence="2">CECT 8570</strain>
    </source>
</reference>
<dbReference type="NCBIfam" id="TIGR02450">
    <property type="entry name" value="TIGR02450 family Trp-rich protein"/>
    <property type="match status" value="1"/>
</dbReference>
<name>A0ABV8V273_9GAMM</name>
<dbReference type="RefSeq" id="WP_290259232.1">
    <property type="nucleotide sequence ID" value="NZ_JAUFQG010000004.1"/>
</dbReference>
<dbReference type="InterPro" id="IPR012663">
    <property type="entry name" value="CHP02450_Tryp"/>
</dbReference>
<keyword evidence="2" id="KW-1185">Reference proteome</keyword>
<gene>
    <name evidence="1" type="ORF">ACFOX3_06780</name>
</gene>
<organism evidence="1 2">
    <name type="scientific">Simiduia curdlanivorans</name>
    <dbReference type="NCBI Taxonomy" id="1492769"/>
    <lineage>
        <taxon>Bacteria</taxon>
        <taxon>Pseudomonadati</taxon>
        <taxon>Pseudomonadota</taxon>
        <taxon>Gammaproteobacteria</taxon>
        <taxon>Cellvibrionales</taxon>
        <taxon>Cellvibrionaceae</taxon>
        <taxon>Simiduia</taxon>
    </lineage>
</organism>